<dbReference type="Proteomes" id="UP000663846">
    <property type="component" value="Unassembled WGS sequence"/>
</dbReference>
<dbReference type="PROSITE" id="PS50039">
    <property type="entry name" value="FORK_HEAD_3"/>
    <property type="match status" value="1"/>
</dbReference>
<keyword evidence="1 2" id="KW-0238">DNA-binding</keyword>
<dbReference type="Pfam" id="PF00250">
    <property type="entry name" value="Forkhead"/>
    <property type="match status" value="1"/>
</dbReference>
<dbReference type="PANTHER" id="PTHR11829:SF343">
    <property type="entry name" value="FORK-HEAD DOMAIN-CONTAINING PROTEIN"/>
    <property type="match status" value="1"/>
</dbReference>
<feature type="DNA-binding region" description="Fork-head" evidence="2">
    <location>
        <begin position="424"/>
        <end position="523"/>
    </location>
</feature>
<feature type="compositionally biased region" description="Pro residues" evidence="3">
    <location>
        <begin position="353"/>
        <end position="366"/>
    </location>
</feature>
<feature type="compositionally biased region" description="Low complexity" evidence="3">
    <location>
        <begin position="649"/>
        <end position="661"/>
    </location>
</feature>
<dbReference type="PANTHER" id="PTHR11829">
    <property type="entry name" value="FORKHEAD BOX PROTEIN"/>
    <property type="match status" value="1"/>
</dbReference>
<dbReference type="GO" id="GO:0000978">
    <property type="term" value="F:RNA polymerase II cis-regulatory region sequence-specific DNA binding"/>
    <property type="evidence" value="ECO:0007669"/>
    <property type="project" value="TreeGrafter"/>
</dbReference>
<feature type="region of interest" description="Disordered" evidence="3">
    <location>
        <begin position="322"/>
        <end position="421"/>
    </location>
</feature>
<dbReference type="SUPFAM" id="SSF46785">
    <property type="entry name" value="Winged helix' DNA-binding domain"/>
    <property type="match status" value="1"/>
</dbReference>
<dbReference type="AlphaFoldDB" id="A0A8H3AC48"/>
<evidence type="ECO:0000259" key="5">
    <source>
        <dbReference type="PROSITE" id="PS50039"/>
    </source>
</evidence>
<evidence type="ECO:0000313" key="7">
    <source>
        <dbReference type="Proteomes" id="UP000663846"/>
    </source>
</evidence>
<evidence type="ECO:0000256" key="4">
    <source>
        <dbReference type="SAM" id="Phobius"/>
    </source>
</evidence>
<comment type="caution">
    <text evidence="6">The sequence shown here is derived from an EMBL/GenBank/DDBJ whole genome shotgun (WGS) entry which is preliminary data.</text>
</comment>
<organism evidence="6 7">
    <name type="scientific">Rhizoctonia solani</name>
    <dbReference type="NCBI Taxonomy" id="456999"/>
    <lineage>
        <taxon>Eukaryota</taxon>
        <taxon>Fungi</taxon>
        <taxon>Dikarya</taxon>
        <taxon>Basidiomycota</taxon>
        <taxon>Agaricomycotina</taxon>
        <taxon>Agaricomycetes</taxon>
        <taxon>Cantharellales</taxon>
        <taxon>Ceratobasidiaceae</taxon>
        <taxon>Rhizoctonia</taxon>
    </lineage>
</organism>
<keyword evidence="4" id="KW-0812">Transmembrane</keyword>
<comment type="subcellular location">
    <subcellularLocation>
        <location evidence="2">Nucleus</location>
    </subcellularLocation>
</comment>
<accession>A0A8H3AC48</accession>
<dbReference type="GO" id="GO:0000981">
    <property type="term" value="F:DNA-binding transcription factor activity, RNA polymerase II-specific"/>
    <property type="evidence" value="ECO:0007669"/>
    <property type="project" value="TreeGrafter"/>
</dbReference>
<evidence type="ECO:0000256" key="2">
    <source>
        <dbReference type="PROSITE-ProRule" id="PRU00089"/>
    </source>
</evidence>
<evidence type="ECO:0000256" key="3">
    <source>
        <dbReference type="SAM" id="MobiDB-lite"/>
    </source>
</evidence>
<feature type="compositionally biased region" description="Polar residues" evidence="3">
    <location>
        <begin position="372"/>
        <end position="400"/>
    </location>
</feature>
<keyword evidence="2" id="KW-0539">Nucleus</keyword>
<keyword evidence="4" id="KW-0472">Membrane</keyword>
<dbReference type="InterPro" id="IPR001766">
    <property type="entry name" value="Fork_head_dom"/>
</dbReference>
<dbReference type="EMBL" id="CAJMWS010000319">
    <property type="protein sequence ID" value="CAE6418325.1"/>
    <property type="molecule type" value="Genomic_DNA"/>
</dbReference>
<dbReference type="GO" id="GO:0005634">
    <property type="term" value="C:nucleus"/>
    <property type="evidence" value="ECO:0007669"/>
    <property type="project" value="UniProtKB-SubCell"/>
</dbReference>
<feature type="compositionally biased region" description="Low complexity" evidence="3">
    <location>
        <begin position="331"/>
        <end position="342"/>
    </location>
</feature>
<feature type="compositionally biased region" description="Low complexity" evidence="3">
    <location>
        <begin position="799"/>
        <end position="808"/>
    </location>
</feature>
<evidence type="ECO:0000256" key="1">
    <source>
        <dbReference type="ARBA" id="ARBA00023125"/>
    </source>
</evidence>
<protein>
    <recommendedName>
        <fullName evidence="5">Fork-head domain-containing protein</fullName>
    </recommendedName>
</protein>
<evidence type="ECO:0000313" key="6">
    <source>
        <dbReference type="EMBL" id="CAE6418325.1"/>
    </source>
</evidence>
<reference evidence="6" key="1">
    <citation type="submission" date="2021-01" db="EMBL/GenBank/DDBJ databases">
        <authorList>
            <person name="Kaushik A."/>
        </authorList>
    </citation>
    <scope>NUCLEOTIDE SEQUENCE</scope>
    <source>
        <strain evidence="6">AG1-1C</strain>
    </source>
</reference>
<dbReference type="SMART" id="SM00339">
    <property type="entry name" value="FH"/>
    <property type="match status" value="1"/>
</dbReference>
<keyword evidence="4" id="KW-1133">Transmembrane helix</keyword>
<feature type="transmembrane region" description="Helical" evidence="4">
    <location>
        <begin position="46"/>
        <end position="71"/>
    </location>
</feature>
<feature type="domain" description="Fork-head" evidence="5">
    <location>
        <begin position="424"/>
        <end position="523"/>
    </location>
</feature>
<dbReference type="InterPro" id="IPR036390">
    <property type="entry name" value="WH_DNA-bd_sf"/>
</dbReference>
<feature type="region of interest" description="Disordered" evidence="3">
    <location>
        <begin position="179"/>
        <end position="237"/>
    </location>
</feature>
<name>A0A8H3AC48_9AGAM</name>
<feature type="compositionally biased region" description="Basic and acidic residues" evidence="3">
    <location>
        <begin position="531"/>
        <end position="548"/>
    </location>
</feature>
<sequence length="963" mass="103140">MRLQGVSRGVQGGICPNMAVSKQCSNLHTDRIQHWVVLRCTFLHNFLTLILLVEICISGLIPAVFGTIGYFTPSGHTGCRRTMTVESTTTTSVYIGSSIGCSSHETKPLPLSPPISPEDQASLPRQRNKIIHQIQHRASPTDFSSSTTTTAVSEVAAAPNLSIHRPSTPETVRVKAEIASPSPSLGPSPSPSSSPEDDPDTTLRPSRDYHRLEYADGQHLPEQKPNPTPNTPSSPTARALRSLGLTRADLAQHAQRMKSFLGAGGRRGFPSAAELASLDIKPEPTDSDILLTQSSASSICRQASVVSYTSSVCTTATTDISRASSTYPNAPSTSTSFDTTPSKQRRTARCRPVLPPLPPSSPPPMLSPVRSGESNRTGINSSPIRSPLASPSQAGPSRTYASADYANPNDPPYTLPLAPRPREKPAASYAALIGQAIMSAIPGPDGKKKLTLAQIYAWISAAWPFYKPGEAGWMNSIRHNLSLNDCFVKIKRDGREKGKGSFWGIREGDEDMFANGGFVRRNSAAKKRKKEPTPAREESEARPAPEHAKRARTNTAPAALSYIYEPPHYPPLPSASRAAMTKASVTAASSGQAPKRARAAPATSANKKPYRSPLDDHVPSSSPARVESGKRAQRQEYQGDPPELTPNMSSSPDIPASSPISSSPPPQSTDGGSAERPAAPEYSTKSGLMDMIINNSAKKRKVSGSIINPNRLGALGNGSPVMKRRPNGTEEEPRTIYPASMLNRPGSPTQHINPRATLKTRNEQHISRDTPPVVRLDDLGTSSRGSEPVTPPRTLEKPSLFGDSGSSGLDRPQFVALKPSDIIPTTPPRTLAPLTVATSAERTPLSHAALHMSPSRPSDLSHFKTSLHPPSNDFTTPLMRRVPSFSGIMLAMPTESPLRTPLGYGGARDINDLNSGCAEELMMTPASRLAIAGTAPGNEQSPSMLFGGMYRSPDGTWGPRPHW</sequence>
<gene>
    <name evidence="6" type="ORF">RDB_LOCUS80921</name>
</gene>
<feature type="region of interest" description="Disordered" evidence="3">
    <location>
        <begin position="704"/>
        <end position="808"/>
    </location>
</feature>
<dbReference type="PRINTS" id="PR00053">
    <property type="entry name" value="FORKHEAD"/>
</dbReference>
<dbReference type="InterPro" id="IPR036388">
    <property type="entry name" value="WH-like_DNA-bd_sf"/>
</dbReference>
<proteinExistence type="predicted"/>
<feature type="compositionally biased region" description="Basic and acidic residues" evidence="3">
    <location>
        <begin position="205"/>
        <end position="222"/>
    </location>
</feature>
<dbReference type="CDD" id="cd00059">
    <property type="entry name" value="FH_FOX"/>
    <property type="match status" value="1"/>
</dbReference>
<dbReference type="InterPro" id="IPR050211">
    <property type="entry name" value="FOX_domain-containing"/>
</dbReference>
<feature type="compositionally biased region" description="Polar residues" evidence="3">
    <location>
        <begin position="583"/>
        <end position="592"/>
    </location>
</feature>
<feature type="region of interest" description="Disordered" evidence="3">
    <location>
        <begin position="516"/>
        <end position="553"/>
    </location>
</feature>
<feature type="region of interest" description="Disordered" evidence="3">
    <location>
        <begin position="583"/>
        <end position="686"/>
    </location>
</feature>
<dbReference type="Gene3D" id="1.10.10.10">
    <property type="entry name" value="Winged helix-like DNA-binding domain superfamily/Winged helix DNA-binding domain"/>
    <property type="match status" value="1"/>
</dbReference>